<evidence type="ECO:0000313" key="4">
    <source>
        <dbReference type="Proteomes" id="UP000503017"/>
    </source>
</evidence>
<organism evidence="3 4">
    <name type="scientific">Mesorhizobium loti R88b</name>
    <dbReference type="NCBI Taxonomy" id="935548"/>
    <lineage>
        <taxon>Bacteria</taxon>
        <taxon>Pseudomonadati</taxon>
        <taxon>Pseudomonadota</taxon>
        <taxon>Alphaproteobacteria</taxon>
        <taxon>Hyphomicrobiales</taxon>
        <taxon>Phyllobacteriaceae</taxon>
        <taxon>Mesorhizobium</taxon>
    </lineage>
</organism>
<sequence>MARALTHFLRQGPSGIDAKCWGHRVSELSKIGSRQKAFCASCKGERNCEIKGHHRESGSEGNYDWWKDWYLLVCCGCDHVFAQSELTDSESHYPVGYDRDGNVEYEHDVQIRAWPAKFKRDRPAWLERLNSYIEHKKSSDLEACLLQIYEALDHDLNILAAIGIRTAFDVASEVLGVDPEKAFEDKLKTMEGSGLITPSQRDDFEVLINAGNASAHRGWNPSFKDLDPLVGSLEHFLTDKFVTPQLRKKAADGVAEVRSKVPQRSKKKKEGDVTASLVESPPP</sequence>
<accession>A0A6M7WHB8</accession>
<evidence type="ECO:0000259" key="2">
    <source>
        <dbReference type="Pfam" id="PF13643"/>
    </source>
</evidence>
<evidence type="ECO:0000256" key="1">
    <source>
        <dbReference type="SAM" id="MobiDB-lite"/>
    </source>
</evidence>
<name>A0A6M7WHB8_RHILI</name>
<proteinExistence type="predicted"/>
<dbReference type="Pfam" id="PF13643">
    <property type="entry name" value="DUF4145"/>
    <property type="match status" value="1"/>
</dbReference>
<evidence type="ECO:0000313" key="3">
    <source>
        <dbReference type="EMBL" id="QKD01477.1"/>
    </source>
</evidence>
<protein>
    <submittedName>
        <fullName evidence="3">DUF4145 domain-containing protein</fullName>
    </submittedName>
</protein>
<feature type="domain" description="DUF4145" evidence="2">
    <location>
        <begin position="148"/>
        <end position="229"/>
    </location>
</feature>
<dbReference type="EMBL" id="CP033367">
    <property type="protein sequence ID" value="QKD01477.1"/>
    <property type="molecule type" value="Genomic_DNA"/>
</dbReference>
<gene>
    <name evidence="3" type="ORF">EB235_08105</name>
</gene>
<dbReference type="InterPro" id="IPR025285">
    <property type="entry name" value="DUF4145"/>
</dbReference>
<dbReference type="AlphaFoldDB" id="A0A6M7WHB8"/>
<reference evidence="3 4" key="1">
    <citation type="submission" date="2018-10" db="EMBL/GenBank/DDBJ databases">
        <authorList>
            <person name="Perry B.J."/>
            <person name="Sullivan J.T."/>
            <person name="Murphy R.J.T."/>
            <person name="Ramsay J.P."/>
            <person name="Ronson C.W."/>
        </authorList>
    </citation>
    <scope>NUCLEOTIDE SEQUENCE [LARGE SCALE GENOMIC DNA]</scope>
    <source>
        <strain evidence="3 4">R88b</strain>
    </source>
</reference>
<feature type="region of interest" description="Disordered" evidence="1">
    <location>
        <begin position="252"/>
        <end position="283"/>
    </location>
</feature>
<dbReference type="Proteomes" id="UP000503017">
    <property type="component" value="Chromosome"/>
</dbReference>